<dbReference type="GO" id="GO:0048038">
    <property type="term" value="F:quinone binding"/>
    <property type="evidence" value="ECO:0007669"/>
    <property type="project" value="UniProtKB-KW"/>
</dbReference>
<dbReference type="Gene3D" id="3.30.460.80">
    <property type="entry name" value="NADH:ubiquinone oxidoreductase, 30kDa subunit"/>
    <property type="match status" value="1"/>
</dbReference>
<dbReference type="GO" id="GO:0005886">
    <property type="term" value="C:plasma membrane"/>
    <property type="evidence" value="ECO:0007669"/>
    <property type="project" value="UniProtKB-SubCell"/>
</dbReference>
<keyword evidence="3" id="KW-0830">Ubiquinone</keyword>
<keyword evidence="3 4" id="KW-1278">Translocase</keyword>
<sequence>MTASEIIQKIVKAFPSAIEGQSEVFGQLCIQVHKAYIKEIIAYIASRDRLGFRMLIDITAIDYLQPDPKTQVLYILHHPETLLRIKVSVDVERGGAIESVTDIFEGADWYEREVFDLFGITFSGHPDLKRILMPDDWEGHPLRKDYALTEESVEFKGQAKPKVPSAIIPYVKD</sequence>
<evidence type="ECO:0000256" key="3">
    <source>
        <dbReference type="HAMAP-Rule" id="MF_01357"/>
    </source>
</evidence>
<dbReference type="OrthoDB" id="9803286at2"/>
<dbReference type="PROSITE" id="PS00542">
    <property type="entry name" value="COMPLEX1_30K"/>
    <property type="match status" value="1"/>
</dbReference>
<dbReference type="HAMAP" id="MF_01357">
    <property type="entry name" value="NDH1_NuoC"/>
    <property type="match status" value="1"/>
</dbReference>
<keyword evidence="8" id="KW-1185">Reference proteome</keyword>
<reference evidence="8" key="1">
    <citation type="submission" date="2015-06" db="EMBL/GenBank/DDBJ databases">
        <authorList>
            <person name="Bertelli C."/>
        </authorList>
    </citation>
    <scope>NUCLEOTIDE SEQUENCE [LARGE SCALE GENOMIC DNA]</scope>
    <source>
        <strain evidence="8">CRIB-30</strain>
    </source>
</reference>
<organism evidence="7 8">
    <name type="scientific">Estrella lausannensis</name>
    <dbReference type="NCBI Taxonomy" id="483423"/>
    <lineage>
        <taxon>Bacteria</taxon>
        <taxon>Pseudomonadati</taxon>
        <taxon>Chlamydiota</taxon>
        <taxon>Chlamydiia</taxon>
        <taxon>Parachlamydiales</taxon>
        <taxon>Candidatus Criblamydiaceae</taxon>
        <taxon>Estrella</taxon>
    </lineage>
</organism>
<proteinExistence type="inferred from homology"/>
<evidence type="ECO:0000313" key="8">
    <source>
        <dbReference type="Proteomes" id="UP000220251"/>
    </source>
</evidence>
<dbReference type="EMBL" id="CWGJ01000025">
    <property type="protein sequence ID" value="CRX38944.1"/>
    <property type="molecule type" value="Genomic_DNA"/>
</dbReference>
<dbReference type="GO" id="GO:0050136">
    <property type="term" value="F:NADH dehydrogenase (quinone) (non-electrogenic) activity"/>
    <property type="evidence" value="ECO:0007669"/>
    <property type="project" value="UniProtKB-UniRule"/>
</dbReference>
<evidence type="ECO:0000256" key="5">
    <source>
        <dbReference type="RuleBase" id="RU003582"/>
    </source>
</evidence>
<name>A0A0H5DT12_9BACT</name>
<comment type="similarity">
    <text evidence="1 3 4">Belongs to the complex I 30 kDa subunit family.</text>
</comment>
<dbReference type="SUPFAM" id="SSF143243">
    <property type="entry name" value="Nqo5-like"/>
    <property type="match status" value="1"/>
</dbReference>
<keyword evidence="3 4" id="KW-0520">NAD</keyword>
<comment type="subunit">
    <text evidence="3">NDH-1 is composed of 14 different subunits. Subunits NuoB, C, D, E, F, and G constitute the peripheral sector of the complex.</text>
</comment>
<comment type="function">
    <text evidence="3">NDH-1 shuttles electrons from NADH, via FMN and iron-sulfur (Fe-S) centers, to quinones in the respiratory chain. The immediate electron acceptor for the enzyme in this species is believed to be ubiquinone. Couples the redox reaction to proton translocation (for every two electrons transferred, four hydrogen ions are translocated across the cytoplasmic membrane), and thus conserves the redox energy in a proton gradient.</text>
</comment>
<keyword evidence="3 5" id="KW-0874">Quinone</keyword>
<dbReference type="InterPro" id="IPR001268">
    <property type="entry name" value="NADH_UbQ_OxRdtase_30kDa_su"/>
</dbReference>
<gene>
    <name evidence="3 7" type="primary">nuoC</name>
    <name evidence="7" type="ORF">ELAC_1616</name>
</gene>
<dbReference type="InterPro" id="IPR010218">
    <property type="entry name" value="NADH_DH_suC"/>
</dbReference>
<comment type="catalytic activity">
    <reaction evidence="3 5">
        <text>a quinone + NADH + 5 H(+)(in) = a quinol + NAD(+) + 4 H(+)(out)</text>
        <dbReference type="Rhea" id="RHEA:57888"/>
        <dbReference type="ChEBI" id="CHEBI:15378"/>
        <dbReference type="ChEBI" id="CHEBI:24646"/>
        <dbReference type="ChEBI" id="CHEBI:57540"/>
        <dbReference type="ChEBI" id="CHEBI:57945"/>
        <dbReference type="ChEBI" id="CHEBI:132124"/>
    </reaction>
</comment>
<feature type="domain" description="NADH:ubiquinone oxidoreductase 30kDa subunit" evidence="6">
    <location>
        <begin position="30"/>
        <end position="151"/>
    </location>
</feature>
<accession>A0A0H5DT12</accession>
<protein>
    <recommendedName>
        <fullName evidence="3">NADH-quinone oxidoreductase subunit C</fullName>
        <ecNumber evidence="3">7.1.1.-</ecNumber>
    </recommendedName>
    <alternativeName>
        <fullName evidence="3">NADH dehydrogenase I subunit C</fullName>
    </alternativeName>
    <alternativeName>
        <fullName evidence="3">NDH-1 subunit C</fullName>
    </alternativeName>
</protein>
<evidence type="ECO:0000259" key="6">
    <source>
        <dbReference type="Pfam" id="PF00329"/>
    </source>
</evidence>
<keyword evidence="2 3" id="KW-0813">Transport</keyword>
<dbReference type="PANTHER" id="PTHR10884:SF14">
    <property type="entry name" value="NADH DEHYDROGENASE [UBIQUINONE] IRON-SULFUR PROTEIN 3, MITOCHONDRIAL"/>
    <property type="match status" value="1"/>
</dbReference>
<keyword evidence="3" id="KW-1003">Cell membrane</keyword>
<evidence type="ECO:0000256" key="1">
    <source>
        <dbReference type="ARBA" id="ARBA00007569"/>
    </source>
</evidence>
<evidence type="ECO:0000256" key="4">
    <source>
        <dbReference type="RuleBase" id="RU003456"/>
    </source>
</evidence>
<dbReference type="EC" id="7.1.1.-" evidence="3"/>
<keyword evidence="7" id="KW-0560">Oxidoreductase</keyword>
<dbReference type="NCBIfam" id="TIGR01961">
    <property type="entry name" value="NuoC_fam"/>
    <property type="match status" value="1"/>
</dbReference>
<dbReference type="RefSeq" id="WP_098038806.1">
    <property type="nucleotide sequence ID" value="NZ_CWGJ01000025.1"/>
</dbReference>
<keyword evidence="3" id="KW-0472">Membrane</keyword>
<dbReference type="AlphaFoldDB" id="A0A0H5DT12"/>
<dbReference type="Pfam" id="PF00329">
    <property type="entry name" value="Complex1_30kDa"/>
    <property type="match status" value="1"/>
</dbReference>
<dbReference type="InterPro" id="IPR020396">
    <property type="entry name" value="NADH_UbQ_OxRdtase_CS"/>
</dbReference>
<dbReference type="PANTHER" id="PTHR10884">
    <property type="entry name" value="NADH DEHYDROGENASE UBIQUINONE IRON-SULFUR PROTEIN 3"/>
    <property type="match status" value="1"/>
</dbReference>
<evidence type="ECO:0000256" key="2">
    <source>
        <dbReference type="ARBA" id="ARBA00022448"/>
    </source>
</evidence>
<dbReference type="GO" id="GO:0008137">
    <property type="term" value="F:NADH dehydrogenase (ubiquinone) activity"/>
    <property type="evidence" value="ECO:0007669"/>
    <property type="project" value="InterPro"/>
</dbReference>
<dbReference type="Proteomes" id="UP000220251">
    <property type="component" value="Unassembled WGS sequence"/>
</dbReference>
<dbReference type="InterPro" id="IPR037232">
    <property type="entry name" value="NADH_quin_OxRdtase_su_C/D-like"/>
</dbReference>
<comment type="subcellular location">
    <subcellularLocation>
        <location evidence="3">Cell membrane</location>
        <topology evidence="3">Peripheral membrane protein</topology>
        <orientation evidence="3">Cytoplasmic side</orientation>
    </subcellularLocation>
</comment>
<evidence type="ECO:0000313" key="7">
    <source>
        <dbReference type="EMBL" id="CRX38944.1"/>
    </source>
</evidence>